<dbReference type="Gramene" id="scaffold_301207.1">
    <property type="protein sequence ID" value="scaffold_301207.1"/>
    <property type="gene ID" value="scaffold_301207.1"/>
</dbReference>
<proteinExistence type="predicted"/>
<dbReference type="EMBL" id="GL348715">
    <property type="protein sequence ID" value="EFH61056.1"/>
    <property type="molecule type" value="Genomic_DNA"/>
</dbReference>
<reference evidence="3" key="1">
    <citation type="journal article" date="2011" name="Nat. Genet.">
        <title>The Arabidopsis lyrata genome sequence and the basis of rapid genome size change.</title>
        <authorList>
            <person name="Hu T.T."/>
            <person name="Pattyn P."/>
            <person name="Bakker E.G."/>
            <person name="Cao J."/>
            <person name="Cheng J.-F."/>
            <person name="Clark R.M."/>
            <person name="Fahlgren N."/>
            <person name="Fawcett J.A."/>
            <person name="Grimwood J."/>
            <person name="Gundlach H."/>
            <person name="Haberer G."/>
            <person name="Hollister J.D."/>
            <person name="Ossowski S."/>
            <person name="Ottilar R.P."/>
            <person name="Salamov A.A."/>
            <person name="Schneeberger K."/>
            <person name="Spannagl M."/>
            <person name="Wang X."/>
            <person name="Yang L."/>
            <person name="Nasrallah M.E."/>
            <person name="Bergelson J."/>
            <person name="Carrington J.C."/>
            <person name="Gaut B.S."/>
            <person name="Schmutz J."/>
            <person name="Mayer K.F.X."/>
            <person name="Van de Peer Y."/>
            <person name="Grigoriev I.V."/>
            <person name="Nordborg M."/>
            <person name="Weigel D."/>
            <person name="Guo Y.-L."/>
        </authorList>
    </citation>
    <scope>NUCLEOTIDE SEQUENCE [LARGE SCALE GENOMIC DNA]</scope>
    <source>
        <strain evidence="3">cv. MN47</strain>
    </source>
</reference>
<dbReference type="Proteomes" id="UP000008694">
    <property type="component" value="Unassembled WGS sequence"/>
</dbReference>
<dbReference type="eggNOG" id="KOG1490">
    <property type="taxonomic scope" value="Eukaryota"/>
</dbReference>
<dbReference type="PANTHER" id="PTHR45759">
    <property type="entry name" value="NUCLEOLAR GTP-BINDING PROTEIN 1"/>
    <property type="match status" value="1"/>
</dbReference>
<dbReference type="AlphaFoldDB" id="D7L902"/>
<evidence type="ECO:0000313" key="3">
    <source>
        <dbReference type="Proteomes" id="UP000008694"/>
    </source>
</evidence>
<organism evidence="3">
    <name type="scientific">Arabidopsis lyrata subsp. lyrata</name>
    <name type="common">Lyre-leaved rock-cress</name>
    <dbReference type="NCBI Taxonomy" id="81972"/>
    <lineage>
        <taxon>Eukaryota</taxon>
        <taxon>Viridiplantae</taxon>
        <taxon>Streptophyta</taxon>
        <taxon>Embryophyta</taxon>
        <taxon>Tracheophyta</taxon>
        <taxon>Spermatophyta</taxon>
        <taxon>Magnoliopsida</taxon>
        <taxon>eudicotyledons</taxon>
        <taxon>Gunneridae</taxon>
        <taxon>Pentapetalae</taxon>
        <taxon>rosids</taxon>
        <taxon>malvids</taxon>
        <taxon>Brassicales</taxon>
        <taxon>Brassicaceae</taxon>
        <taxon>Camelineae</taxon>
        <taxon>Arabidopsis</taxon>
    </lineage>
</organism>
<dbReference type="InterPro" id="IPR041623">
    <property type="entry name" value="NOG1_N"/>
</dbReference>
<dbReference type="GO" id="GO:0080092">
    <property type="term" value="P:regulation of pollen tube growth"/>
    <property type="evidence" value="ECO:0007669"/>
    <property type="project" value="EnsemblPlants"/>
</dbReference>
<dbReference type="GO" id="GO:0005737">
    <property type="term" value="C:cytoplasm"/>
    <property type="evidence" value="ECO:0007669"/>
    <property type="project" value="EnsemblPlants"/>
</dbReference>
<dbReference type="GO" id="GO:0005634">
    <property type="term" value="C:nucleus"/>
    <property type="evidence" value="ECO:0007669"/>
    <property type="project" value="EnsemblPlants"/>
</dbReference>
<evidence type="ECO:0000259" key="1">
    <source>
        <dbReference type="Pfam" id="PF17835"/>
    </source>
</evidence>
<sequence length="358" mass="40656">MEILSRPWNTLYWAIKLDGGFGIRTRDHQVEKGEIGNPKIGDLIDKVFGKIFCDVCSFITNCLGIEMEKNKLKKIGVVVPTELDFVRAIRLEYQIPDCVPLPDRVCDDDISEIREGFAFKVMSAGRRLSHKFTEVLHEFPNVYRLDPLYASLLHQRYNMDHYDRAVSEVSHAQEMVDAISGDYVKLLLKDDCDSRDKCKSLRVTFAKRSIPALGDLIDNGDCDSLEKFKRLEVNALGCMYTVAMRCMPSLAYLEKVRQYIASLPDSCLEFENNAAASTLRKTKCDAILADEDCTFPLAVDVDVHNVADFVHPDVLSWLDELVRENGPRIRDDQLDFAKQSHNPKEHLATVSSMKSLVI</sequence>
<dbReference type="Gene3D" id="1.20.120.1190">
    <property type="match status" value="2"/>
</dbReference>
<protein>
    <recommendedName>
        <fullName evidence="1">NOG1 N-terminal helical domain-containing protein</fullName>
    </recommendedName>
</protein>
<evidence type="ECO:0000313" key="2">
    <source>
        <dbReference type="EMBL" id="EFH61056.1"/>
    </source>
</evidence>
<keyword evidence="3" id="KW-1185">Reference proteome</keyword>
<dbReference type="HOGENOM" id="CLU_774666_0_0_1"/>
<dbReference type="STRING" id="81972.D7L902"/>
<dbReference type="GO" id="GO:0010584">
    <property type="term" value="P:pollen exine formation"/>
    <property type="evidence" value="ECO:0007669"/>
    <property type="project" value="EnsemblPlants"/>
</dbReference>
<name>D7L902_ARALL</name>
<dbReference type="GO" id="GO:0009846">
    <property type="term" value="P:pollen germination"/>
    <property type="evidence" value="ECO:0007669"/>
    <property type="project" value="EnsemblPlants"/>
</dbReference>
<feature type="domain" description="NOG1 N-terminal helical" evidence="1">
    <location>
        <begin position="108"/>
        <end position="208"/>
    </location>
</feature>
<gene>
    <name evidence="2" type="ORF">ARALYDRAFT_897237</name>
</gene>
<dbReference type="Pfam" id="PF17835">
    <property type="entry name" value="NOG1_N"/>
    <property type="match status" value="1"/>
</dbReference>
<accession>D7L902</accession>